<evidence type="ECO:0000313" key="1">
    <source>
        <dbReference type="EMBL" id="EAS40744.1"/>
    </source>
</evidence>
<name>Q1YWV8_9GAMM</name>
<dbReference type="Proteomes" id="UP000003789">
    <property type="component" value="Unassembled WGS sequence"/>
</dbReference>
<dbReference type="AlphaFoldDB" id="Q1YWV8"/>
<dbReference type="EMBL" id="AAPH01000048">
    <property type="protein sequence ID" value="EAS40744.1"/>
    <property type="molecule type" value="Genomic_DNA"/>
</dbReference>
<dbReference type="HOGENOM" id="CLU_2918680_0_0_6"/>
<gene>
    <name evidence="1" type="ORF">P3TCK_08658</name>
</gene>
<evidence type="ECO:0000313" key="2">
    <source>
        <dbReference type="Proteomes" id="UP000003789"/>
    </source>
</evidence>
<dbReference type="OrthoDB" id="9793236at2"/>
<organism evidence="1 2">
    <name type="scientific">Photobacterium profundum 3TCK</name>
    <dbReference type="NCBI Taxonomy" id="314280"/>
    <lineage>
        <taxon>Bacteria</taxon>
        <taxon>Pseudomonadati</taxon>
        <taxon>Pseudomonadota</taxon>
        <taxon>Gammaproteobacteria</taxon>
        <taxon>Vibrionales</taxon>
        <taxon>Vibrionaceae</taxon>
        <taxon>Photobacterium</taxon>
    </lineage>
</organism>
<comment type="caution">
    <text evidence="1">The sequence shown here is derived from an EMBL/GenBank/DDBJ whole genome shotgun (WGS) entry which is preliminary data.</text>
</comment>
<proteinExistence type="predicted"/>
<protein>
    <submittedName>
        <fullName evidence="1">Uncharacterized protein</fullName>
    </submittedName>
</protein>
<accession>Q1YWV8</accession>
<sequence length="61" mass="6807">MKSLLNRGVRIQSTVACGITSKSPWQSSKTLGIQQALSNAYLRSQGLVELRDGWIRLHHSK</sequence>
<reference evidence="1 2" key="1">
    <citation type="submission" date="2006-03" db="EMBL/GenBank/DDBJ databases">
        <authorList>
            <person name="Bartlett D.H."/>
            <person name="Valle G."/>
            <person name="Lauro F.M."/>
            <person name="Vezzi A."/>
            <person name="Simonato F."/>
            <person name="Eloe E."/>
            <person name="Vitulo N."/>
            <person name="Stratton T.K."/>
            <person name="D'angelo M."/>
            <person name="Ferriera S."/>
            <person name="Johnson J."/>
            <person name="Kravitz S."/>
            <person name="Beeson K."/>
            <person name="Sutton G."/>
            <person name="Rogers Y."/>
            <person name="Friedman R."/>
            <person name="Frazier M."/>
            <person name="Venter J.C."/>
        </authorList>
    </citation>
    <scope>NUCLEOTIDE SEQUENCE [LARGE SCALE GENOMIC DNA]</scope>
    <source>
        <strain evidence="1 2">3TCK</strain>
    </source>
</reference>